<dbReference type="SUPFAM" id="SSF56496">
    <property type="entry name" value="Fibrinogen C-terminal domain-like"/>
    <property type="match status" value="2"/>
</dbReference>
<dbReference type="InterPro" id="IPR002181">
    <property type="entry name" value="Fibrinogen_a/b/g_C_dom"/>
</dbReference>
<feature type="compositionally biased region" description="Polar residues" evidence="1">
    <location>
        <begin position="557"/>
        <end position="566"/>
    </location>
</feature>
<feature type="compositionally biased region" description="Low complexity" evidence="1">
    <location>
        <begin position="567"/>
        <end position="582"/>
    </location>
</feature>
<feature type="compositionally biased region" description="Polar residues" evidence="1">
    <location>
        <begin position="585"/>
        <end position="594"/>
    </location>
</feature>
<feature type="domain" description="Fibrinogen C-terminal" evidence="3">
    <location>
        <begin position="186"/>
        <end position="408"/>
    </location>
</feature>
<dbReference type="PROSITE" id="PS51406">
    <property type="entry name" value="FIBRINOGEN_C_2"/>
    <property type="match status" value="2"/>
</dbReference>
<feature type="compositionally biased region" description="Polar residues" evidence="1">
    <location>
        <begin position="181"/>
        <end position="190"/>
    </location>
</feature>
<proteinExistence type="predicted"/>
<dbReference type="AlphaFoldDB" id="A0A8J5K215"/>
<dbReference type="InterPro" id="IPR036056">
    <property type="entry name" value="Fibrinogen-like_C"/>
</dbReference>
<feature type="compositionally biased region" description="Low complexity" evidence="1">
    <location>
        <begin position="163"/>
        <end position="178"/>
    </location>
</feature>
<dbReference type="Pfam" id="PF00147">
    <property type="entry name" value="Fibrinogen_C"/>
    <property type="match status" value="2"/>
</dbReference>
<feature type="compositionally biased region" description="Polar residues" evidence="1">
    <location>
        <begin position="967"/>
        <end position="976"/>
    </location>
</feature>
<sequence length="1089" mass="122210">MVLRGVLVVVLLVLRLGPSHGTPLMEENESVVNHLSPEVVQQLLAVTNNTLHHVQDVKSLLTPIQENQASMEVSGSAGGVLRRDISMQILLLLLETEQVRHSRVLEQVSQQMRGVGGRDTATSGEQWSAAINTVLLPLLQLQQEVRQLATRHPSFSTGDNTASQTQQSPSQPLQPQLPITGDNSCNTPTNRPRDCHDLLLAGNNRSGVYQIFPYRCRRQDEGVQVWCELEDEEGGWTVVLARRPLDQQINFNRGWRDYREGFGDPDTEYWIGNAALHDLTYRWSQVLKVDLGDWDGESRSARYQTFLVDDEDSQFRLHLGQYSGDAGDAFSHHDNMPFTTSDRDNDKYGTVNCAVDYHGGFWYTNCHDVSPTSLLLEKQKSTKGITWNTWYTDRTTLKNATFMIKPKSCVLVVVLLVLRLGPSHGTPLMEENDSVAHHLSPEVIQQLLAVTNNTLHHVQDVKSLLTPIQENQASVDVSGNAAGVLRRDISKQILLLLLETEQVRHSRVLEQVSQQMRDVGGRDTAVSGEQWSAAINTVLLPLLQLQQEVRQLATRHPSFSTGDNTASQPHQSPSQPLQPQLPITGDNSCNTPTNRPRDCHDLLLAGNTRSGVYQIFPYSWFLVPRCRRQDEGVQVWCELEDEEGGWTVVLARRPLDQQVNFNRGWRDYREGFGDPDTEYWIGNAALHDLTYRWSQVLKVDLGDWDGESRSARYQTFLVDDEDSQFRLHLGQYSGDAGDAFSHHDNMPFTTSDRDNDKYGTVNCAIEFHGGFWYHKCHHVSPTSLLLEKQKSTKGITWNTWYNDRTTLKNATFMIKPKSCVLVVVLLVLRLGPSYGTPLMEENESVAHHLSPEVVQQLLAVTNNTLHHVQDVKSLLTPIQEHQASVEVSGSAGGVLRRDISMQILLLLLETEQVRHSRVLEQVSQQMRGVGGRDTATSGEQWSAAINTVLLPLLQLQQEVRQLATRHPSFSTGDNTASQPQQSPSQPLQPQLPITGDNSCNTPTNRPRDCHDPLLAGNTRSGVYQIFPYRCRRRACRCGVSWKVRKEGGPWYWPAAHWTNRSTSTEAGETTVKASVTQTQITGLVSAVAC</sequence>
<dbReference type="InterPro" id="IPR014716">
    <property type="entry name" value="Fibrinogen_a/b/g_C_1"/>
</dbReference>
<keyword evidence="2" id="KW-0732">Signal</keyword>
<dbReference type="Gene3D" id="3.90.215.10">
    <property type="entry name" value="Gamma Fibrinogen, chain A, domain 1"/>
    <property type="match status" value="2"/>
</dbReference>
<feature type="region of interest" description="Disordered" evidence="1">
    <location>
        <begin position="967"/>
        <end position="1007"/>
    </location>
</feature>
<evidence type="ECO:0000256" key="2">
    <source>
        <dbReference type="SAM" id="SignalP"/>
    </source>
</evidence>
<dbReference type="CDD" id="cd00087">
    <property type="entry name" value="FReD"/>
    <property type="match status" value="2"/>
</dbReference>
<feature type="domain" description="Fibrinogen C-terminal" evidence="3">
    <location>
        <begin position="590"/>
        <end position="818"/>
    </location>
</feature>
<feature type="compositionally biased region" description="Polar residues" evidence="1">
    <location>
        <begin position="153"/>
        <end position="162"/>
    </location>
</feature>
<feature type="compositionally biased region" description="Low complexity" evidence="1">
    <location>
        <begin position="977"/>
        <end position="992"/>
    </location>
</feature>
<dbReference type="InterPro" id="IPR050373">
    <property type="entry name" value="Fibrinogen_C-term_domain"/>
</dbReference>
<evidence type="ECO:0000259" key="3">
    <source>
        <dbReference type="PROSITE" id="PS51406"/>
    </source>
</evidence>
<feature type="signal peptide" evidence="2">
    <location>
        <begin position="1"/>
        <end position="21"/>
    </location>
</feature>
<name>A0A8J5K215_HOMAM</name>
<feature type="region of interest" description="Disordered" evidence="1">
    <location>
        <begin position="557"/>
        <end position="594"/>
    </location>
</feature>
<feature type="compositionally biased region" description="Polar residues" evidence="1">
    <location>
        <begin position="995"/>
        <end position="1004"/>
    </location>
</feature>
<evidence type="ECO:0000256" key="1">
    <source>
        <dbReference type="SAM" id="MobiDB-lite"/>
    </source>
</evidence>
<evidence type="ECO:0000313" key="4">
    <source>
        <dbReference type="EMBL" id="KAG7166068.1"/>
    </source>
</evidence>
<dbReference type="EMBL" id="JAHLQT010022990">
    <property type="protein sequence ID" value="KAG7166068.1"/>
    <property type="molecule type" value="Genomic_DNA"/>
</dbReference>
<keyword evidence="5" id="KW-1185">Reference proteome</keyword>
<dbReference type="GO" id="GO:0005615">
    <property type="term" value="C:extracellular space"/>
    <property type="evidence" value="ECO:0007669"/>
    <property type="project" value="TreeGrafter"/>
</dbReference>
<dbReference type="SMART" id="SM00186">
    <property type="entry name" value="FBG"/>
    <property type="match status" value="2"/>
</dbReference>
<organism evidence="4 5">
    <name type="scientific">Homarus americanus</name>
    <name type="common">American lobster</name>
    <dbReference type="NCBI Taxonomy" id="6706"/>
    <lineage>
        <taxon>Eukaryota</taxon>
        <taxon>Metazoa</taxon>
        <taxon>Ecdysozoa</taxon>
        <taxon>Arthropoda</taxon>
        <taxon>Crustacea</taxon>
        <taxon>Multicrustacea</taxon>
        <taxon>Malacostraca</taxon>
        <taxon>Eumalacostraca</taxon>
        <taxon>Eucarida</taxon>
        <taxon>Decapoda</taxon>
        <taxon>Pleocyemata</taxon>
        <taxon>Astacidea</taxon>
        <taxon>Nephropoidea</taxon>
        <taxon>Nephropidae</taxon>
        <taxon>Homarus</taxon>
    </lineage>
</organism>
<feature type="chain" id="PRO_5035183163" evidence="2">
    <location>
        <begin position="22"/>
        <end position="1089"/>
    </location>
</feature>
<reference evidence="4" key="1">
    <citation type="journal article" date="2021" name="Sci. Adv.">
        <title>The American lobster genome reveals insights on longevity, neural, and immune adaptations.</title>
        <authorList>
            <person name="Polinski J.M."/>
            <person name="Zimin A.V."/>
            <person name="Clark K.F."/>
            <person name="Kohn A.B."/>
            <person name="Sadowski N."/>
            <person name="Timp W."/>
            <person name="Ptitsyn A."/>
            <person name="Khanna P."/>
            <person name="Romanova D.Y."/>
            <person name="Williams P."/>
            <person name="Greenwood S.J."/>
            <person name="Moroz L.L."/>
            <person name="Walt D.R."/>
            <person name="Bodnar A.G."/>
        </authorList>
    </citation>
    <scope>NUCLEOTIDE SEQUENCE</scope>
    <source>
        <strain evidence="4">GMGI-L3</strain>
    </source>
</reference>
<evidence type="ECO:0000313" key="5">
    <source>
        <dbReference type="Proteomes" id="UP000747542"/>
    </source>
</evidence>
<feature type="region of interest" description="Disordered" evidence="1">
    <location>
        <begin position="153"/>
        <end position="190"/>
    </location>
</feature>
<comment type="caution">
    <text evidence="4">The sequence shown here is derived from an EMBL/GenBank/DDBJ whole genome shotgun (WGS) entry which is preliminary data.</text>
</comment>
<dbReference type="Proteomes" id="UP000747542">
    <property type="component" value="Unassembled WGS sequence"/>
</dbReference>
<protein>
    <submittedName>
        <fullName evidence="4">Ficolin-2-like 5</fullName>
    </submittedName>
</protein>
<accession>A0A8J5K215</accession>
<dbReference type="PANTHER" id="PTHR19143">
    <property type="entry name" value="FIBRINOGEN/TENASCIN/ANGIOPOEITIN"/>
    <property type="match status" value="1"/>
</dbReference>
<gene>
    <name evidence="4" type="primary">Fcn2-L5</name>
    <name evidence="4" type="ORF">Hamer_G026033</name>
</gene>